<proteinExistence type="inferred from homology"/>
<dbReference type="InterPro" id="IPR050922">
    <property type="entry name" value="LytR/CpsA/Psr_CW_biosynth"/>
</dbReference>
<feature type="transmembrane region" description="Helical" evidence="2">
    <location>
        <begin position="33"/>
        <end position="52"/>
    </location>
</feature>
<evidence type="ECO:0000256" key="2">
    <source>
        <dbReference type="SAM" id="Phobius"/>
    </source>
</evidence>
<evidence type="ECO:0000256" key="1">
    <source>
        <dbReference type="ARBA" id="ARBA00006068"/>
    </source>
</evidence>
<name>A0AAU0UKM3_9FIRM</name>
<gene>
    <name evidence="4" type="ORF">MFMK1_000640</name>
</gene>
<dbReference type="Proteomes" id="UP001329915">
    <property type="component" value="Chromosome"/>
</dbReference>
<organism evidence="4 5">
    <name type="scientific">Metallumcola ferriviriculae</name>
    <dbReference type="NCBI Taxonomy" id="3039180"/>
    <lineage>
        <taxon>Bacteria</taxon>
        <taxon>Bacillati</taxon>
        <taxon>Bacillota</taxon>
        <taxon>Clostridia</taxon>
        <taxon>Neomoorellales</taxon>
        <taxon>Desulfitibacteraceae</taxon>
        <taxon>Metallumcola</taxon>
    </lineage>
</organism>
<keyword evidence="2" id="KW-0812">Transmembrane</keyword>
<dbReference type="PANTHER" id="PTHR33392:SF6">
    <property type="entry name" value="POLYISOPRENYL-TEICHOIC ACID--PEPTIDOGLYCAN TEICHOIC ACID TRANSFERASE TAGU"/>
    <property type="match status" value="1"/>
</dbReference>
<dbReference type="Gene3D" id="3.40.630.190">
    <property type="entry name" value="LCP protein"/>
    <property type="match status" value="1"/>
</dbReference>
<dbReference type="InterPro" id="IPR004474">
    <property type="entry name" value="LytR_CpsA_psr"/>
</dbReference>
<dbReference type="AlphaFoldDB" id="A0AAU0UKM3"/>
<evidence type="ECO:0000259" key="3">
    <source>
        <dbReference type="Pfam" id="PF03816"/>
    </source>
</evidence>
<evidence type="ECO:0000313" key="5">
    <source>
        <dbReference type="Proteomes" id="UP001329915"/>
    </source>
</evidence>
<keyword evidence="2" id="KW-0472">Membrane</keyword>
<comment type="similarity">
    <text evidence="1">Belongs to the LytR/CpsA/Psr (LCP) family.</text>
</comment>
<dbReference type="PANTHER" id="PTHR33392">
    <property type="entry name" value="POLYISOPRENYL-TEICHOIC ACID--PEPTIDOGLYCAN TEICHOIC ACID TRANSFERASE TAGU"/>
    <property type="match status" value="1"/>
</dbReference>
<dbReference type="Pfam" id="PF03816">
    <property type="entry name" value="LytR_cpsA_psr"/>
    <property type="match status" value="1"/>
</dbReference>
<dbReference type="NCBIfam" id="TIGR00350">
    <property type="entry name" value="lytR_cpsA_psr"/>
    <property type="match status" value="1"/>
</dbReference>
<accession>A0AAU0UKM3</accession>
<sequence length="326" mass="36818">MREESKYDSEFWGDTAVSRKGRRKQQEKRRSRAFFWLAVLLVFFAGFMYIGYSVSNSLLDNGRPDGENVGGDVPAVKKGDRMMTVLMVGVDRRNEEASRSDTIMVAFINQDTQEVKILSVPRDTYAKVPGHGNTKINHAHAYGGMDLLTTSVEELLGTDIDRYVEVDFQGFINIIDILDGVETDVEKDMYYEPENINLKKGLQTLNGEDALAYVRYRSDGRGDIGRVGRQQKFLNLLLDQAVEAKTLWKLPELIGELRKNVKSDLTVKDMLLLAKDLNGITSAKLDAATLPGEATYIDELSYWRLDYDAVEKMLDEFRNVKGGTDS</sequence>
<protein>
    <submittedName>
        <fullName evidence="4">LCP family protein</fullName>
    </submittedName>
</protein>
<dbReference type="KEGG" id="dbc:MFMK1_000640"/>
<dbReference type="EMBL" id="CP121694">
    <property type="protein sequence ID" value="WRO20850.1"/>
    <property type="molecule type" value="Genomic_DNA"/>
</dbReference>
<evidence type="ECO:0000313" key="4">
    <source>
        <dbReference type="EMBL" id="WRO20850.1"/>
    </source>
</evidence>
<keyword evidence="2" id="KW-1133">Transmembrane helix</keyword>
<reference evidence="4 5" key="1">
    <citation type="submission" date="2023-04" db="EMBL/GenBank/DDBJ databases">
        <authorList>
            <person name="Hsu D."/>
        </authorList>
    </citation>
    <scope>NUCLEOTIDE SEQUENCE [LARGE SCALE GENOMIC DNA]</scope>
    <source>
        <strain evidence="4 5">MK1</strain>
    </source>
</reference>
<feature type="domain" description="Cell envelope-related transcriptional attenuator" evidence="3">
    <location>
        <begin position="99"/>
        <end position="241"/>
    </location>
</feature>
<keyword evidence="5" id="KW-1185">Reference proteome</keyword>
<dbReference type="RefSeq" id="WP_366923727.1">
    <property type="nucleotide sequence ID" value="NZ_CP121694.1"/>
</dbReference>